<evidence type="ECO:0000256" key="1">
    <source>
        <dbReference type="ARBA" id="ARBA00006820"/>
    </source>
</evidence>
<keyword evidence="2" id="KW-0436">Ligase</keyword>
<dbReference type="Proteomes" id="UP000770661">
    <property type="component" value="Unassembled WGS sequence"/>
</dbReference>
<dbReference type="EMBL" id="JACEEZ010009492">
    <property type="protein sequence ID" value="KAG0722448.1"/>
    <property type="molecule type" value="Genomic_DNA"/>
</dbReference>
<dbReference type="PANTHER" id="PTHR12241:SF162">
    <property type="entry name" value="TUBULIN MONOGLUTAMYLASE TTLL4"/>
    <property type="match status" value="1"/>
</dbReference>
<keyword evidence="5" id="KW-0067">ATP-binding</keyword>
<feature type="region of interest" description="Disordered" evidence="6">
    <location>
        <begin position="1"/>
        <end position="24"/>
    </location>
</feature>
<dbReference type="OrthoDB" id="202825at2759"/>
<name>A0A8J5CIK5_CHIOP</name>
<feature type="region of interest" description="Disordered" evidence="6">
    <location>
        <begin position="282"/>
        <end position="321"/>
    </location>
</feature>
<dbReference type="Pfam" id="PF03133">
    <property type="entry name" value="TTL"/>
    <property type="match status" value="1"/>
</dbReference>
<keyword evidence="8" id="KW-1185">Reference proteome</keyword>
<feature type="compositionally biased region" description="Low complexity" evidence="6">
    <location>
        <begin position="203"/>
        <end position="225"/>
    </location>
</feature>
<feature type="compositionally biased region" description="Polar residues" evidence="6">
    <location>
        <begin position="181"/>
        <end position="197"/>
    </location>
</feature>
<comment type="similarity">
    <text evidence="1">Belongs to the tubulin--tyrosine ligase family.</text>
</comment>
<evidence type="ECO:0000256" key="3">
    <source>
        <dbReference type="ARBA" id="ARBA00022701"/>
    </source>
</evidence>
<dbReference type="InterPro" id="IPR012337">
    <property type="entry name" value="RNaseH-like_sf"/>
</dbReference>
<keyword evidence="3" id="KW-0493">Microtubule</keyword>
<dbReference type="SUPFAM" id="SSF56059">
    <property type="entry name" value="Glutathione synthetase ATP-binding domain-like"/>
    <property type="match status" value="1"/>
</dbReference>
<proteinExistence type="inferred from homology"/>
<dbReference type="GO" id="GO:0036064">
    <property type="term" value="C:ciliary basal body"/>
    <property type="evidence" value="ECO:0007669"/>
    <property type="project" value="TreeGrafter"/>
</dbReference>
<protein>
    <submittedName>
        <fullName evidence="7">Tubulin polyglutamylase TTLL4</fullName>
    </submittedName>
</protein>
<evidence type="ECO:0000313" key="7">
    <source>
        <dbReference type="EMBL" id="KAG0722448.1"/>
    </source>
</evidence>
<evidence type="ECO:0000256" key="4">
    <source>
        <dbReference type="ARBA" id="ARBA00022741"/>
    </source>
</evidence>
<dbReference type="GO" id="GO:0005874">
    <property type="term" value="C:microtubule"/>
    <property type="evidence" value="ECO:0007669"/>
    <property type="project" value="UniProtKB-KW"/>
</dbReference>
<feature type="compositionally biased region" description="Acidic residues" evidence="6">
    <location>
        <begin position="300"/>
        <end position="321"/>
    </location>
</feature>
<reference evidence="7" key="1">
    <citation type="submission" date="2020-07" db="EMBL/GenBank/DDBJ databases">
        <title>The High-quality genome of the commercially important snow crab, Chionoecetes opilio.</title>
        <authorList>
            <person name="Jeong J.-H."/>
            <person name="Ryu S."/>
        </authorList>
    </citation>
    <scope>NUCLEOTIDE SEQUENCE</scope>
    <source>
        <strain evidence="7">MADBK_172401_WGS</strain>
        <tissue evidence="7">Digestive gland</tissue>
    </source>
</reference>
<dbReference type="GO" id="GO:0003676">
    <property type="term" value="F:nucleic acid binding"/>
    <property type="evidence" value="ECO:0007669"/>
    <property type="project" value="InterPro"/>
</dbReference>
<keyword evidence="4" id="KW-0547">Nucleotide-binding</keyword>
<dbReference type="PANTHER" id="PTHR12241">
    <property type="entry name" value="TUBULIN POLYGLUTAMYLASE"/>
    <property type="match status" value="1"/>
</dbReference>
<dbReference type="GO" id="GO:0005524">
    <property type="term" value="F:ATP binding"/>
    <property type="evidence" value="ECO:0007669"/>
    <property type="project" value="UniProtKB-KW"/>
</dbReference>
<feature type="region of interest" description="Disordered" evidence="6">
    <location>
        <begin position="181"/>
        <end position="229"/>
    </location>
</feature>
<dbReference type="SUPFAM" id="SSF53098">
    <property type="entry name" value="Ribonuclease H-like"/>
    <property type="match status" value="1"/>
</dbReference>
<evidence type="ECO:0000256" key="6">
    <source>
        <dbReference type="SAM" id="MobiDB-lite"/>
    </source>
</evidence>
<evidence type="ECO:0000256" key="2">
    <source>
        <dbReference type="ARBA" id="ARBA00022598"/>
    </source>
</evidence>
<feature type="region of interest" description="Disordered" evidence="6">
    <location>
        <begin position="980"/>
        <end position="1026"/>
    </location>
</feature>
<evidence type="ECO:0000256" key="5">
    <source>
        <dbReference type="ARBA" id="ARBA00022840"/>
    </source>
</evidence>
<dbReference type="Gene3D" id="3.30.470.20">
    <property type="entry name" value="ATP-grasp fold, B domain"/>
    <property type="match status" value="1"/>
</dbReference>
<evidence type="ECO:0000313" key="8">
    <source>
        <dbReference type="Proteomes" id="UP000770661"/>
    </source>
</evidence>
<feature type="compositionally biased region" description="Basic and acidic residues" evidence="6">
    <location>
        <begin position="12"/>
        <end position="21"/>
    </location>
</feature>
<feature type="region of interest" description="Disordered" evidence="6">
    <location>
        <begin position="108"/>
        <end position="161"/>
    </location>
</feature>
<dbReference type="InterPro" id="IPR004344">
    <property type="entry name" value="TTL/TTLL_fam"/>
</dbReference>
<dbReference type="InterPro" id="IPR036397">
    <property type="entry name" value="RNaseH_sf"/>
</dbReference>
<accession>A0A8J5CIK5</accession>
<gene>
    <name evidence="7" type="primary">Ttll4</name>
    <name evidence="7" type="ORF">GWK47_005984</name>
</gene>
<organism evidence="7 8">
    <name type="scientific">Chionoecetes opilio</name>
    <name type="common">Atlantic snow crab</name>
    <name type="synonym">Cancer opilio</name>
    <dbReference type="NCBI Taxonomy" id="41210"/>
    <lineage>
        <taxon>Eukaryota</taxon>
        <taxon>Metazoa</taxon>
        <taxon>Ecdysozoa</taxon>
        <taxon>Arthropoda</taxon>
        <taxon>Crustacea</taxon>
        <taxon>Multicrustacea</taxon>
        <taxon>Malacostraca</taxon>
        <taxon>Eumalacostraca</taxon>
        <taxon>Eucarida</taxon>
        <taxon>Decapoda</taxon>
        <taxon>Pleocyemata</taxon>
        <taxon>Brachyura</taxon>
        <taxon>Eubrachyura</taxon>
        <taxon>Majoidea</taxon>
        <taxon>Majidae</taxon>
        <taxon>Chionoecetes</taxon>
    </lineage>
</organism>
<sequence length="1026" mass="113317">MNHLATHGVTRNADEPREKGKCPRSLSQVEVICPGTVMAGQLDLPGLCALGVAVWCSRGRMSNRQWSSSQRPPLNPVAAGQHCNMMKGADSSPAAAVRSPTAVAQQTLCKRHSPDNTGLAESENAPLSLHNKRQRTKSGSEPIEPLVSSCQDGGMPPLDCTSVKGESMPLCEHNIRTFKSETGQESTSPNTEPSCSCTKRENGSSSSSSGSGSSESVGNLGSGENLRTDGTFECRREGELTGQNSVELYPGHQPLINGKGNGGLSPATLEYVTQLPEGCSGGGADPSVLEPSNLSGACVPDEELEDDDNYLDSSEDELEDELTLTNNEDDESCGEDDQSVISSVTVGSTCSLRSVASEALSTICINEHGVAANEDGSLLYAEIPAPSPLPSFTPSLFSHVPPSINFCQYNEKTVDLPVVIGRLLKWRFTNITPLIVRKTISNSGFKITKKTLQWCGTWGKHMKSPCFKSVREFQKINHFPGTFQIGRKDKLWKNFLRLQTKFGKEEFGFIPKTFVLPGDMKALKATFDKEGVKKKWIVKPPASARGTGIQVVHKWTQVPTDSTVVVQRYISRPYLINDTKFDMRIYVLVTSFHPLRIYLYQDGLVRFASVQYNNASTSLTDRYMHLTNYSVNKSSSSYTHNVDAGQCQGHKWTLKALWGYLKAQGVDTSVLWSRVADLVIKTIISGEHDIVARARKNVRSRYSCHELFGFDVIMDERLRPWLLEVNISPSLHSASPLDHSVKGPLIADLLNMVAFHVPDKLSQQQQTNLLADLNFGEKISGLCLDRRIYTRLLTPEEQLKHITVNAMGRNEYLTSVLESLAPDDVRHLLMAEDELHRAGKFTRIFPTAETHQYFGFMEKPRYYNRLMDAWENRYSTSKEKDSLSSLHLLLSRHPRSSTSLVHTIQRALHLTNEGWEIAFQWVPSHAGIPGNEVADSAARMALTDVNTTPFPLPLSTATRLISRVCRSTWNNTLGDALRTTSMGQYRSDSSPQPWIRKKSRVLDVTHPPPPGAHDTHSSPASPPSVP</sequence>
<dbReference type="GO" id="GO:0015631">
    <property type="term" value="F:tubulin binding"/>
    <property type="evidence" value="ECO:0007669"/>
    <property type="project" value="TreeGrafter"/>
</dbReference>
<feature type="compositionally biased region" description="Polar residues" evidence="6">
    <location>
        <begin position="980"/>
        <end position="992"/>
    </location>
</feature>
<dbReference type="GO" id="GO:0000226">
    <property type="term" value="P:microtubule cytoskeleton organization"/>
    <property type="evidence" value="ECO:0007669"/>
    <property type="project" value="TreeGrafter"/>
</dbReference>
<dbReference type="Gene3D" id="3.30.420.10">
    <property type="entry name" value="Ribonuclease H-like superfamily/Ribonuclease H"/>
    <property type="match status" value="1"/>
</dbReference>
<dbReference type="GO" id="GO:0070740">
    <property type="term" value="F:tubulin-glutamic acid ligase activity"/>
    <property type="evidence" value="ECO:0007669"/>
    <property type="project" value="TreeGrafter"/>
</dbReference>
<dbReference type="FunFam" id="3.30.470.20:FF:000009">
    <property type="entry name" value="tubulin polyglutamylase TTLL5 isoform X1"/>
    <property type="match status" value="1"/>
</dbReference>
<dbReference type="AlphaFoldDB" id="A0A8J5CIK5"/>
<dbReference type="PROSITE" id="PS51221">
    <property type="entry name" value="TTL"/>
    <property type="match status" value="1"/>
</dbReference>
<comment type="caution">
    <text evidence="7">The sequence shown here is derived from an EMBL/GenBank/DDBJ whole genome shotgun (WGS) entry which is preliminary data.</text>
</comment>